<evidence type="ECO:0000256" key="8">
    <source>
        <dbReference type="ARBA" id="ARBA00025162"/>
    </source>
</evidence>
<dbReference type="NCBIfam" id="TIGR00231">
    <property type="entry name" value="small_GTP"/>
    <property type="match status" value="1"/>
</dbReference>
<dbReference type="NCBIfam" id="TIGR00487">
    <property type="entry name" value="IF-2"/>
    <property type="match status" value="1"/>
</dbReference>
<evidence type="ECO:0000256" key="1">
    <source>
        <dbReference type="ARBA" id="ARBA00007733"/>
    </source>
</evidence>
<gene>
    <name evidence="9 13" type="primary">infB</name>
    <name evidence="13" type="ORF">HMPREF9257_1726</name>
</gene>
<dbReference type="SUPFAM" id="SSF50447">
    <property type="entry name" value="Translation proteins"/>
    <property type="match status" value="2"/>
</dbReference>
<feature type="compositionally biased region" description="Basic residues" evidence="11">
    <location>
        <begin position="167"/>
        <end position="178"/>
    </location>
</feature>
<keyword evidence="4 9" id="KW-0396">Initiation factor</keyword>
<dbReference type="GO" id="GO:0005829">
    <property type="term" value="C:cytosol"/>
    <property type="evidence" value="ECO:0007669"/>
    <property type="project" value="TreeGrafter"/>
</dbReference>
<evidence type="ECO:0000259" key="12">
    <source>
        <dbReference type="PROSITE" id="PS51722"/>
    </source>
</evidence>
<feature type="compositionally biased region" description="Polar residues" evidence="11">
    <location>
        <begin position="80"/>
        <end position="92"/>
    </location>
</feature>
<dbReference type="CDD" id="cd03702">
    <property type="entry name" value="IF2_mtIF2_II"/>
    <property type="match status" value="1"/>
</dbReference>
<evidence type="ECO:0000256" key="6">
    <source>
        <dbReference type="ARBA" id="ARBA00022917"/>
    </source>
</evidence>
<evidence type="ECO:0000256" key="11">
    <source>
        <dbReference type="SAM" id="MobiDB-lite"/>
    </source>
</evidence>
<dbReference type="Gene3D" id="2.40.30.10">
    <property type="entry name" value="Translation factors"/>
    <property type="match status" value="2"/>
</dbReference>
<dbReference type="Proteomes" id="UP000005990">
    <property type="component" value="Unassembled WGS sequence"/>
</dbReference>
<feature type="compositionally biased region" description="Basic and acidic residues" evidence="11">
    <location>
        <begin position="111"/>
        <end position="127"/>
    </location>
</feature>
<dbReference type="Gene3D" id="3.40.50.300">
    <property type="entry name" value="P-loop containing nucleotide triphosphate hydrolases"/>
    <property type="match status" value="1"/>
</dbReference>
<dbReference type="STRING" id="908337.HMPREF9257_1726"/>
<dbReference type="Pfam" id="PF22042">
    <property type="entry name" value="EF-G_D2"/>
    <property type="match status" value="1"/>
</dbReference>
<dbReference type="Pfam" id="PF04760">
    <property type="entry name" value="IF2_N"/>
    <property type="match status" value="2"/>
</dbReference>
<dbReference type="FunFam" id="2.40.30.10:FF:000007">
    <property type="entry name" value="Translation initiation factor IF-2"/>
    <property type="match status" value="1"/>
</dbReference>
<dbReference type="InterPro" id="IPR044145">
    <property type="entry name" value="IF2_II"/>
</dbReference>
<dbReference type="FunFam" id="3.40.50.10050:FF:000001">
    <property type="entry name" value="Translation initiation factor IF-2"/>
    <property type="match status" value="1"/>
</dbReference>
<evidence type="ECO:0000313" key="13">
    <source>
        <dbReference type="EMBL" id="EFR30890.1"/>
    </source>
</evidence>
<feature type="binding site" evidence="9">
    <location>
        <begin position="392"/>
        <end position="395"/>
    </location>
    <ligand>
        <name>GTP</name>
        <dbReference type="ChEBI" id="CHEBI:37565"/>
    </ligand>
</feature>
<dbReference type="InterPro" id="IPR015760">
    <property type="entry name" value="TIF_IF2"/>
</dbReference>
<dbReference type="SUPFAM" id="SSF52540">
    <property type="entry name" value="P-loop containing nucleoside triphosphate hydrolases"/>
    <property type="match status" value="1"/>
</dbReference>
<keyword evidence="3 9" id="KW-0963">Cytoplasm</keyword>
<dbReference type="InterPro" id="IPR027417">
    <property type="entry name" value="P-loop_NTPase"/>
</dbReference>
<dbReference type="InterPro" id="IPR000178">
    <property type="entry name" value="TF_IF2_bacterial-like"/>
</dbReference>
<feature type="binding site" evidence="9">
    <location>
        <begin position="292"/>
        <end position="299"/>
    </location>
    <ligand>
        <name>GTP</name>
        <dbReference type="ChEBI" id="CHEBI:37565"/>
    </ligand>
</feature>
<name>E4KQC5_9LACT</name>
<dbReference type="InterPro" id="IPR036925">
    <property type="entry name" value="TIF_IF2_dom3_sf"/>
</dbReference>
<comment type="caution">
    <text evidence="13">The sequence shown here is derived from an EMBL/GenBank/DDBJ whole genome shotgun (WGS) entry which is preliminary data.</text>
</comment>
<dbReference type="AlphaFoldDB" id="E4KQC5"/>
<protein>
    <recommendedName>
        <fullName evidence="2 9">Translation initiation factor IF-2</fullName>
    </recommendedName>
</protein>
<dbReference type="PANTHER" id="PTHR43381:SF5">
    <property type="entry name" value="TR-TYPE G DOMAIN-CONTAINING PROTEIN"/>
    <property type="match status" value="1"/>
</dbReference>
<keyword evidence="14" id="KW-1185">Reference proteome</keyword>
<dbReference type="InterPro" id="IPR053905">
    <property type="entry name" value="EF-G-like_DII"/>
</dbReference>
<dbReference type="InterPro" id="IPR005225">
    <property type="entry name" value="Small_GTP-bd"/>
</dbReference>
<sequence>MTSMRVYEFAKQHKLTSKAVLDLAKKNGIEFASHMSSVSEENQKKLQDLVQGTAPSKPAPEKASSKAKATPVDKAKSEKQGSQAQPKASSKPEQAKAKAGQGSVKASANKEAAKDNKTHQVKDHKPTADQSKSNQGDFQKNNSNQRNNNQRNNNQRNNNQDNGSGRSNRRRRGNRRRGNQQNNQTPSKGLTQRKHKDLPETFEYSEGINIQDIAKVFHRDATEIIKKLMMLGVMANQNQALSKDVIELIAMEYGVEPIEKVEVDKSDLELYFEEEIPEEAKKIRPPVVTIMGHVDHGKTTLLDQLRHTSVTADEAGGITQHIGAYQVEVDGNTVTFLDTPGHEAFTTMRARGADVTDIAIIVVAADDGVMPQTVEAINHAKAADVPIIIAVNKIDKPTANPDRVKQELTEYGIIPEDWGGENIFVEISAKMNLNLDELLEMILLVAEVQELKADPNRMAIGSVIEARLDKSQGATATLLVKEGTLKVGDPIVVGNTYGRVRTMTNDKNRRIKTAGPATPVEITGLNDAPQAGDLFVVFEDEKSARAAGEERAMRAQEAQRNSTKKVTLDNLFESLQEGELKSVNVIIKADVQGSVEALAASLQKIEVEGVKVNIVHKAVGAINESDVTLANASGAIVIGFNVRPTVQARQLADQEEVDIRSYRVIYNVIEEIETAMKGMLDPEFVEEVTGQAVVRETFVVSKLGTIAGAFVTDGYIERSGQVRLIRDNIVIFEGDIASLKRYQDDVREVKKGFDCGLMIENYNDIKVDDVIEAFHMVEVKR</sequence>
<dbReference type="InterPro" id="IPR006847">
    <property type="entry name" value="IF2_N"/>
</dbReference>
<feature type="region of interest" description="Disordered" evidence="11">
    <location>
        <begin position="34"/>
        <end position="196"/>
    </location>
</feature>
<evidence type="ECO:0000256" key="5">
    <source>
        <dbReference type="ARBA" id="ARBA00022741"/>
    </source>
</evidence>
<evidence type="ECO:0000256" key="3">
    <source>
        <dbReference type="ARBA" id="ARBA00022490"/>
    </source>
</evidence>
<evidence type="ECO:0000313" key="14">
    <source>
        <dbReference type="Proteomes" id="UP000005990"/>
    </source>
</evidence>
<dbReference type="eggNOG" id="COG0532">
    <property type="taxonomic scope" value="Bacteria"/>
</dbReference>
<comment type="subcellular location">
    <subcellularLocation>
        <location evidence="9">Cytoplasm</location>
    </subcellularLocation>
</comment>
<dbReference type="CDD" id="cd03692">
    <property type="entry name" value="mtIF2_IVc"/>
    <property type="match status" value="1"/>
</dbReference>
<dbReference type="PRINTS" id="PR00449">
    <property type="entry name" value="RASTRNSFRMNG"/>
</dbReference>
<evidence type="ECO:0000256" key="9">
    <source>
        <dbReference type="HAMAP-Rule" id="MF_00100"/>
    </source>
</evidence>
<dbReference type="Gene3D" id="1.10.10.2480">
    <property type="match status" value="1"/>
</dbReference>
<feature type="domain" description="Tr-type G" evidence="12">
    <location>
        <begin position="283"/>
        <end position="452"/>
    </location>
</feature>
<dbReference type="InterPro" id="IPR000795">
    <property type="entry name" value="T_Tr_GTP-bd_dom"/>
</dbReference>
<dbReference type="FunFam" id="3.40.50.300:FF:000019">
    <property type="entry name" value="Translation initiation factor IF-2"/>
    <property type="match status" value="1"/>
</dbReference>
<dbReference type="EMBL" id="AENN01000016">
    <property type="protein sequence ID" value="EFR30890.1"/>
    <property type="molecule type" value="Genomic_DNA"/>
</dbReference>
<dbReference type="InterPro" id="IPR023115">
    <property type="entry name" value="TIF_IF2_dom3"/>
</dbReference>
<keyword evidence="5 9" id="KW-0547">Nucleotide-binding</keyword>
<keyword evidence="6 9" id="KW-0648">Protein biosynthesis</keyword>
<dbReference type="PROSITE" id="PS51722">
    <property type="entry name" value="G_TR_2"/>
    <property type="match status" value="1"/>
</dbReference>
<reference evidence="13 14" key="1">
    <citation type="submission" date="2010-10" db="EMBL/GenBank/DDBJ databases">
        <authorList>
            <person name="Durkin A.S."/>
            <person name="Madupu R."/>
            <person name="Torralba M."/>
            <person name="Gillis M."/>
            <person name="Methe B."/>
            <person name="Sutton G."/>
            <person name="Nelson K.E."/>
        </authorList>
    </citation>
    <scope>NUCLEOTIDE SEQUENCE [LARGE SCALE GENOMIC DNA]</scope>
    <source>
        <strain evidence="13 14">ACS-139-V-Col8</strain>
    </source>
</reference>
<organism evidence="13 14">
    <name type="scientific">Eremococcus coleocola ACS-139-V-Col8</name>
    <dbReference type="NCBI Taxonomy" id="908337"/>
    <lineage>
        <taxon>Bacteria</taxon>
        <taxon>Bacillati</taxon>
        <taxon>Bacillota</taxon>
        <taxon>Bacilli</taxon>
        <taxon>Lactobacillales</taxon>
        <taxon>Aerococcaceae</taxon>
        <taxon>Eremococcus</taxon>
    </lineage>
</organism>
<comment type="function">
    <text evidence="8 9 10">One of the essential components for the initiation of protein synthesis. Protects formylmethionyl-tRNA from spontaneous hydrolysis and promotes its binding to the 30S ribosomal subunits. Also involved in the hydrolysis of GTP during the formation of the 70S ribosomal complex.</text>
</comment>
<dbReference type="HAMAP" id="MF_00100_B">
    <property type="entry name" value="IF_2_B"/>
    <property type="match status" value="1"/>
</dbReference>
<dbReference type="InterPro" id="IPR009000">
    <property type="entry name" value="Transl_B-barrel_sf"/>
</dbReference>
<keyword evidence="7 9" id="KW-0342">GTP-binding</keyword>
<comment type="similarity">
    <text evidence="1 9 10">Belongs to the TRAFAC class translation factor GTPase superfamily. Classic translation factor GTPase family. IF-2 subfamily.</text>
</comment>
<dbReference type="RefSeq" id="WP_006418676.1">
    <property type="nucleotide sequence ID" value="NZ_AENN01000016.1"/>
</dbReference>
<dbReference type="GO" id="GO:0005525">
    <property type="term" value="F:GTP binding"/>
    <property type="evidence" value="ECO:0007669"/>
    <property type="project" value="UniProtKB-KW"/>
</dbReference>
<dbReference type="GO" id="GO:0003924">
    <property type="term" value="F:GTPase activity"/>
    <property type="evidence" value="ECO:0007669"/>
    <property type="project" value="UniProtKB-UniRule"/>
</dbReference>
<dbReference type="Pfam" id="PF00009">
    <property type="entry name" value="GTP_EFTU"/>
    <property type="match status" value="1"/>
</dbReference>
<feature type="compositionally biased region" description="Low complexity" evidence="11">
    <location>
        <begin position="141"/>
        <end position="166"/>
    </location>
</feature>
<feature type="compositionally biased region" description="Polar residues" evidence="11">
    <location>
        <begin position="128"/>
        <end position="140"/>
    </location>
</feature>
<proteinExistence type="inferred from homology"/>
<evidence type="ECO:0000256" key="4">
    <source>
        <dbReference type="ARBA" id="ARBA00022540"/>
    </source>
</evidence>
<dbReference type="Pfam" id="PF11987">
    <property type="entry name" value="IF-2"/>
    <property type="match status" value="1"/>
</dbReference>
<accession>E4KQC5</accession>
<evidence type="ECO:0000256" key="7">
    <source>
        <dbReference type="ARBA" id="ARBA00023134"/>
    </source>
</evidence>
<evidence type="ECO:0000256" key="2">
    <source>
        <dbReference type="ARBA" id="ARBA00020675"/>
    </source>
</evidence>
<feature type="region of interest" description="G-domain" evidence="9">
    <location>
        <begin position="286"/>
        <end position="434"/>
    </location>
</feature>
<dbReference type="FunFam" id="2.40.30.10:FF:000008">
    <property type="entry name" value="Translation initiation factor IF-2"/>
    <property type="match status" value="1"/>
</dbReference>
<feature type="binding site" evidence="9">
    <location>
        <begin position="338"/>
        <end position="342"/>
    </location>
    <ligand>
        <name>GTP</name>
        <dbReference type="ChEBI" id="CHEBI:37565"/>
    </ligand>
</feature>
<dbReference type="SUPFAM" id="SSF52156">
    <property type="entry name" value="Initiation factor IF2/eIF5b, domain 3"/>
    <property type="match status" value="1"/>
</dbReference>
<dbReference type="Gene3D" id="3.40.50.10050">
    <property type="entry name" value="Translation initiation factor IF- 2, domain 3"/>
    <property type="match status" value="1"/>
</dbReference>
<evidence type="ECO:0000256" key="10">
    <source>
        <dbReference type="RuleBase" id="RU000644"/>
    </source>
</evidence>
<dbReference type="OrthoDB" id="9811804at2"/>
<dbReference type="PANTHER" id="PTHR43381">
    <property type="entry name" value="TRANSLATION INITIATION FACTOR IF-2-RELATED"/>
    <property type="match status" value="1"/>
</dbReference>
<dbReference type="GO" id="GO:0003743">
    <property type="term" value="F:translation initiation factor activity"/>
    <property type="evidence" value="ECO:0007669"/>
    <property type="project" value="UniProtKB-UniRule"/>
</dbReference>
<dbReference type="CDD" id="cd01887">
    <property type="entry name" value="IF2_eIF5B"/>
    <property type="match status" value="1"/>
</dbReference>